<evidence type="ECO:0000259" key="1">
    <source>
        <dbReference type="PROSITE" id="PS50184"/>
    </source>
</evidence>
<feature type="domain" description="VWFC" evidence="1">
    <location>
        <begin position="66"/>
        <end position="127"/>
    </location>
</feature>
<sequence>TGVCQHDGFFFPNGSVWRGERCEECRCLGWVSSCEKEICMDPHCPPGNTLVQGPRSCCPQCQPPAVPCTAGDQLYQNGDIWNVTASCEQCHCVNGTVSCGRMMCHSIQCPEGQVSLQMPGDCCPECVPTGRSCRSDDVVRIDGEIWSPVNCMQCQCVDGRTQCFVAQCPHLMCPKNHTLGLKPGACCPTCQGNICILPNGQTYESGTQWRQSPCEECVCLAGRIECHKKICPTLECSDEEEMRQVEDSCCPICAKKEGWCSLKNGEKVPSGRLWTSSSCEACSCDGGSVSCSPLSCGSVDCGPGEEMVTLENQCCPQCRTNTKLCYADGVVRQSGETWSVGCHVCSCNSGSITCYNSDCPTCPPGSVSAPASSEECCPSCVTLTCTPDCLTCQPGGTNGTFCNACPADLLLQEGGCVLSCAEGYYNRGRHCLPCHQTCAACTHDSKFHCTRCADGLLVSGGQCLEDCGRGYFPHEGICQQCHESCQECTGPTAADCQACPHNTFLLGDNCVNHCPQGYYNRGGICEACEDNCERCGVRECLQCSKEFWLQDGKCYSECQTGFYPSQNNTCEACHNSCESCQGPGVSACSSCPHYLMKHGKTCASVCPKGTFQDNAHCTPCHKTCAECTGNGENDCVECSADDHVLIPSDGTRGKCTSICPRSFKQLEHICVVPPPACSSWHVSDPTSCHECDKGWLLQEGLCVETCSKGFFKHDNKPICLPCNPRCTECSGPGHHNCLTCPKSATLRKKENGGECLTKCKHRHYLADNMACLTCHKSCEACTIDPNNSSQSICLHCKVGRKIPEGDHCVLECTDGHYFDQDIAQCLSCNPLCVTCNGSGSNNCTSCHEGANLTEEGVCEAIICKVGSYLSSNGSCISCEGNCHHCSPDGSTCLHCGPGRHLLYGKCVTKCPTMFFSDASLDGECQECHWTCKDCLGPSEADCLECSPNMLREGNKCVPQCSKGYYGEGSSCLPCSGGCSECSSSGCLSCRPPYFLQEGNC</sequence>
<protein>
    <recommendedName>
        <fullName evidence="1">VWFC domain-containing protein</fullName>
    </recommendedName>
</protein>
<dbReference type="InterPro" id="IPR000742">
    <property type="entry name" value="EGF"/>
</dbReference>
<dbReference type="Gene3D" id="6.20.200.20">
    <property type="match status" value="4"/>
</dbReference>
<dbReference type="InterPro" id="IPR001007">
    <property type="entry name" value="VWF_dom"/>
</dbReference>
<dbReference type="SMART" id="SM00181">
    <property type="entry name" value="EGF"/>
    <property type="match status" value="8"/>
</dbReference>
<dbReference type="InterPro" id="IPR006212">
    <property type="entry name" value="Furin_repeat"/>
</dbReference>
<dbReference type="PROSITE" id="PS50184">
    <property type="entry name" value="VWFC_2"/>
    <property type="match status" value="6"/>
</dbReference>
<feature type="domain" description="VWFC" evidence="1">
    <location>
        <begin position="131"/>
        <end position="191"/>
    </location>
</feature>
<dbReference type="PANTHER" id="PTHR15332">
    <property type="entry name" value="PROPROTEIN CONVERTASE SUBTILISIN_KEXIN TYPE 5-LIKE"/>
    <property type="match status" value="1"/>
</dbReference>
<dbReference type="Pfam" id="PF00093">
    <property type="entry name" value="VWC"/>
    <property type="match status" value="6"/>
</dbReference>
<feature type="domain" description="VWFC" evidence="1">
    <location>
        <begin position="323"/>
        <end position="381"/>
    </location>
</feature>
<dbReference type="SUPFAM" id="SSF57184">
    <property type="entry name" value="Growth factor receptor domain"/>
    <property type="match status" value="5"/>
</dbReference>
<dbReference type="AlphaFoldDB" id="A0AAV2QE00"/>
<feature type="domain" description="VWFC" evidence="1">
    <location>
        <begin position="258"/>
        <end position="319"/>
    </location>
</feature>
<dbReference type="Proteomes" id="UP001497623">
    <property type="component" value="Unassembled WGS sequence"/>
</dbReference>
<reference evidence="2 3" key="1">
    <citation type="submission" date="2024-05" db="EMBL/GenBank/DDBJ databases">
        <authorList>
            <person name="Wallberg A."/>
        </authorList>
    </citation>
    <scope>NUCLEOTIDE SEQUENCE [LARGE SCALE GENOMIC DNA]</scope>
</reference>
<dbReference type="CDD" id="cd00064">
    <property type="entry name" value="FU"/>
    <property type="match status" value="4"/>
</dbReference>
<organism evidence="2 3">
    <name type="scientific">Meganyctiphanes norvegica</name>
    <name type="common">Northern krill</name>
    <name type="synonym">Thysanopoda norvegica</name>
    <dbReference type="NCBI Taxonomy" id="48144"/>
    <lineage>
        <taxon>Eukaryota</taxon>
        <taxon>Metazoa</taxon>
        <taxon>Ecdysozoa</taxon>
        <taxon>Arthropoda</taxon>
        <taxon>Crustacea</taxon>
        <taxon>Multicrustacea</taxon>
        <taxon>Malacostraca</taxon>
        <taxon>Eumalacostraca</taxon>
        <taxon>Eucarida</taxon>
        <taxon>Euphausiacea</taxon>
        <taxon>Euphausiidae</taxon>
        <taxon>Meganyctiphanes</taxon>
    </lineage>
</organism>
<dbReference type="SMART" id="SM00214">
    <property type="entry name" value="VWC"/>
    <property type="match status" value="6"/>
</dbReference>
<dbReference type="SMART" id="SM00215">
    <property type="entry name" value="VWC_out"/>
    <property type="match status" value="5"/>
</dbReference>
<feature type="non-terminal residue" evidence="2">
    <location>
        <position position="1000"/>
    </location>
</feature>
<feature type="domain" description="VWFC" evidence="1">
    <location>
        <begin position="193"/>
        <end position="254"/>
    </location>
</feature>
<dbReference type="PROSITE" id="PS01208">
    <property type="entry name" value="VWFC_1"/>
    <property type="match status" value="2"/>
</dbReference>
<gene>
    <name evidence="2" type="ORF">MNOR_LOCUS10540</name>
</gene>
<comment type="caution">
    <text evidence="2">The sequence shown here is derived from an EMBL/GenBank/DDBJ whole genome shotgun (WGS) entry which is preliminary data.</text>
</comment>
<proteinExistence type="predicted"/>
<accession>A0AAV2QE00</accession>
<dbReference type="PANTHER" id="PTHR15332:SF175">
    <property type="entry name" value="PROPROTEIN CONVERTASE SUBTILISIN_KEXIN TYPE 5-LIKE"/>
    <property type="match status" value="1"/>
</dbReference>
<feature type="domain" description="VWFC" evidence="1">
    <location>
        <begin position="2"/>
        <end position="62"/>
    </location>
</feature>
<dbReference type="SUPFAM" id="SSF57603">
    <property type="entry name" value="FnI-like domain"/>
    <property type="match status" value="5"/>
</dbReference>
<evidence type="ECO:0000313" key="3">
    <source>
        <dbReference type="Proteomes" id="UP001497623"/>
    </source>
</evidence>
<dbReference type="SMART" id="SM00261">
    <property type="entry name" value="FU"/>
    <property type="match status" value="13"/>
</dbReference>
<dbReference type="InterPro" id="IPR009030">
    <property type="entry name" value="Growth_fac_rcpt_cys_sf"/>
</dbReference>
<name>A0AAV2QE00_MEGNR</name>
<dbReference type="EMBL" id="CAXKWB010005353">
    <property type="protein sequence ID" value="CAL4077975.1"/>
    <property type="molecule type" value="Genomic_DNA"/>
</dbReference>
<dbReference type="Gene3D" id="2.10.220.10">
    <property type="entry name" value="Hormone Receptor, Insulin-like Growth Factor Receptor 1, Chain A, domain 2"/>
    <property type="match status" value="7"/>
</dbReference>
<evidence type="ECO:0000313" key="2">
    <source>
        <dbReference type="EMBL" id="CAL4077975.1"/>
    </source>
</evidence>
<keyword evidence="3" id="KW-1185">Reference proteome</keyword>
<feature type="non-terminal residue" evidence="2">
    <location>
        <position position="1"/>
    </location>
</feature>